<feature type="domain" description="HTH lacI-type" evidence="4">
    <location>
        <begin position="1"/>
        <end position="53"/>
    </location>
</feature>
<comment type="caution">
    <text evidence="5">The sequence shown here is derived from an EMBL/GenBank/DDBJ whole genome shotgun (WGS) entry which is preliminary data.</text>
</comment>
<dbReference type="EMBL" id="JSUM01000001">
    <property type="protein sequence ID" value="KGQ71608.1"/>
    <property type="molecule type" value="Genomic_DNA"/>
</dbReference>
<dbReference type="SUPFAM" id="SSF53822">
    <property type="entry name" value="Periplasmic binding protein-like I"/>
    <property type="match status" value="1"/>
</dbReference>
<dbReference type="PROSITE" id="PS50932">
    <property type="entry name" value="HTH_LACI_2"/>
    <property type="match status" value="1"/>
</dbReference>
<dbReference type="STRING" id="505317.OA57_00455"/>
<protein>
    <recommendedName>
        <fullName evidence="4">HTH lacI-type domain-containing protein</fullName>
    </recommendedName>
</protein>
<name>A0A0A3AQC6_9PAST</name>
<evidence type="ECO:0000313" key="6">
    <source>
        <dbReference type="Proteomes" id="UP000030380"/>
    </source>
</evidence>
<dbReference type="Pfam" id="PF13377">
    <property type="entry name" value="Peripla_BP_3"/>
    <property type="match status" value="1"/>
</dbReference>
<proteinExistence type="predicted"/>
<organism evidence="5 6">
    <name type="scientific">Chelonobacter oris</name>
    <dbReference type="NCBI Taxonomy" id="505317"/>
    <lineage>
        <taxon>Bacteria</taxon>
        <taxon>Pseudomonadati</taxon>
        <taxon>Pseudomonadota</taxon>
        <taxon>Gammaproteobacteria</taxon>
        <taxon>Pasteurellales</taxon>
        <taxon>Pasteurellaceae</taxon>
        <taxon>Chelonobacter</taxon>
    </lineage>
</organism>
<sequence length="331" mass="36547">MQQLADYIGLSRQTLSKYFNDPQQVSDNARTLIQMAVKETGFRPNLFASNLKRRKSRVIGIIIPSVTDPFYMQLVSRISTIAEISGYFTFTLPSNGKLSVEADAVAKLQSMNVAGALIVPLGRNAVQSKLRQMEDSFPIVYLDSPPMHNAPFIGTDNQQGITLLVDYLCQNGTPPAFLAMPEINRNASTRLQAYQTAMEKNKEKPYILTTDGGMDWQFEIYGHSQAAHWISGNRSKYQALLCANDRLAYGAFLAAWEANIPVGINDGALRIAGHDDHPLAAYTCPPLTTAAQNYDRIAKTAIETLLTYIGGKTPSVVKQLIPMQLVKRQSA</sequence>
<keyword evidence="6" id="KW-1185">Reference proteome</keyword>
<dbReference type="InterPro" id="IPR000843">
    <property type="entry name" value="HTH_LacI"/>
</dbReference>
<dbReference type="SMART" id="SM00354">
    <property type="entry name" value="HTH_LACI"/>
    <property type="match status" value="1"/>
</dbReference>
<evidence type="ECO:0000256" key="1">
    <source>
        <dbReference type="ARBA" id="ARBA00023015"/>
    </source>
</evidence>
<dbReference type="Gene3D" id="3.40.50.2300">
    <property type="match status" value="2"/>
</dbReference>
<evidence type="ECO:0000256" key="2">
    <source>
        <dbReference type="ARBA" id="ARBA00023125"/>
    </source>
</evidence>
<dbReference type="InterPro" id="IPR046335">
    <property type="entry name" value="LacI/GalR-like_sensor"/>
</dbReference>
<dbReference type="InterPro" id="IPR028082">
    <property type="entry name" value="Peripla_BP_I"/>
</dbReference>
<evidence type="ECO:0000259" key="4">
    <source>
        <dbReference type="PROSITE" id="PS50932"/>
    </source>
</evidence>
<dbReference type="PANTHER" id="PTHR30146:SF153">
    <property type="entry name" value="LACTOSE OPERON REPRESSOR"/>
    <property type="match status" value="1"/>
</dbReference>
<dbReference type="AlphaFoldDB" id="A0A0A3AQC6"/>
<dbReference type="GO" id="GO:0000976">
    <property type="term" value="F:transcription cis-regulatory region binding"/>
    <property type="evidence" value="ECO:0007669"/>
    <property type="project" value="TreeGrafter"/>
</dbReference>
<dbReference type="PANTHER" id="PTHR30146">
    <property type="entry name" value="LACI-RELATED TRANSCRIPTIONAL REPRESSOR"/>
    <property type="match status" value="1"/>
</dbReference>
<dbReference type="Gene3D" id="1.10.260.40">
    <property type="entry name" value="lambda repressor-like DNA-binding domains"/>
    <property type="match status" value="1"/>
</dbReference>
<gene>
    <name evidence="5" type="ORF">OA57_00455</name>
</gene>
<keyword evidence="2" id="KW-0238">DNA-binding</keyword>
<dbReference type="Proteomes" id="UP000030380">
    <property type="component" value="Unassembled WGS sequence"/>
</dbReference>
<dbReference type="SUPFAM" id="SSF47413">
    <property type="entry name" value="lambda repressor-like DNA-binding domains"/>
    <property type="match status" value="1"/>
</dbReference>
<reference evidence="5 6" key="1">
    <citation type="submission" date="2014-11" db="EMBL/GenBank/DDBJ databases">
        <title>Draft genome sequence of Chelonobacter oris 1662T, associated with respiratory disease in Hermann's Tortoises.</title>
        <authorList>
            <person name="Kudirkiene E."/>
            <person name="Hansen M.J."/>
            <person name="Bojesen A.M."/>
        </authorList>
    </citation>
    <scope>NUCLEOTIDE SEQUENCE [LARGE SCALE GENOMIC DNA]</scope>
    <source>
        <strain evidence="5 6">1662</strain>
    </source>
</reference>
<evidence type="ECO:0000313" key="5">
    <source>
        <dbReference type="EMBL" id="KGQ71608.1"/>
    </source>
</evidence>
<dbReference type="CDD" id="cd06267">
    <property type="entry name" value="PBP1_LacI_sugar_binding-like"/>
    <property type="match status" value="1"/>
</dbReference>
<dbReference type="InterPro" id="IPR001387">
    <property type="entry name" value="Cro/C1-type_HTH"/>
</dbReference>
<dbReference type="InterPro" id="IPR010982">
    <property type="entry name" value="Lambda_DNA-bd_dom_sf"/>
</dbReference>
<dbReference type="CDD" id="cd00093">
    <property type="entry name" value="HTH_XRE"/>
    <property type="match status" value="1"/>
</dbReference>
<accession>A0A0A3AQC6</accession>
<dbReference type="GO" id="GO:0003700">
    <property type="term" value="F:DNA-binding transcription factor activity"/>
    <property type="evidence" value="ECO:0007669"/>
    <property type="project" value="TreeGrafter"/>
</dbReference>
<keyword evidence="3" id="KW-0804">Transcription</keyword>
<dbReference type="Pfam" id="PF00356">
    <property type="entry name" value="LacI"/>
    <property type="match status" value="1"/>
</dbReference>
<evidence type="ECO:0000256" key="3">
    <source>
        <dbReference type="ARBA" id="ARBA00023163"/>
    </source>
</evidence>
<keyword evidence="1" id="KW-0805">Transcription regulation</keyword>